<keyword evidence="3" id="KW-1003">Cell membrane</keyword>
<dbReference type="PANTHER" id="PTHR43227:SF7">
    <property type="entry name" value="ARABINOOLIGOSACCHARIDES TRANSPORT SYSTEM PERMEASE PROTEIN ARAP"/>
    <property type="match status" value="1"/>
</dbReference>
<dbReference type="InterPro" id="IPR035906">
    <property type="entry name" value="MetI-like_sf"/>
</dbReference>
<evidence type="ECO:0000256" key="6">
    <source>
        <dbReference type="ARBA" id="ARBA00023136"/>
    </source>
</evidence>
<keyword evidence="4 7" id="KW-0812">Transmembrane</keyword>
<feature type="transmembrane region" description="Helical" evidence="7">
    <location>
        <begin position="187"/>
        <end position="210"/>
    </location>
</feature>
<evidence type="ECO:0000256" key="7">
    <source>
        <dbReference type="RuleBase" id="RU363032"/>
    </source>
</evidence>
<dbReference type="RefSeq" id="WP_324670384.1">
    <property type="nucleotide sequence ID" value="NZ_CP141614.1"/>
</dbReference>
<feature type="transmembrane region" description="Helical" evidence="7">
    <location>
        <begin position="136"/>
        <end position="157"/>
    </location>
</feature>
<feature type="transmembrane region" description="Helical" evidence="7">
    <location>
        <begin position="104"/>
        <end position="124"/>
    </location>
</feature>
<dbReference type="Gene3D" id="1.10.3720.10">
    <property type="entry name" value="MetI-like"/>
    <property type="match status" value="1"/>
</dbReference>
<evidence type="ECO:0000256" key="4">
    <source>
        <dbReference type="ARBA" id="ARBA00022692"/>
    </source>
</evidence>
<dbReference type="InterPro" id="IPR000515">
    <property type="entry name" value="MetI-like"/>
</dbReference>
<dbReference type="PANTHER" id="PTHR43227">
    <property type="entry name" value="BLL4140 PROTEIN"/>
    <property type="match status" value="1"/>
</dbReference>
<protein>
    <submittedName>
        <fullName evidence="9">Sugar ABC transporter permease</fullName>
    </submittedName>
</protein>
<dbReference type="Pfam" id="PF00528">
    <property type="entry name" value="BPD_transp_1"/>
    <property type="match status" value="1"/>
</dbReference>
<keyword evidence="2 7" id="KW-0813">Transport</keyword>
<proteinExistence type="inferred from homology"/>
<feature type="transmembrane region" description="Helical" evidence="7">
    <location>
        <begin position="231"/>
        <end position="256"/>
    </location>
</feature>
<organism evidence="9 10">
    <name type="scientific">Geochorda subterranea</name>
    <dbReference type="NCBI Taxonomy" id="3109564"/>
    <lineage>
        <taxon>Bacteria</taxon>
        <taxon>Bacillati</taxon>
        <taxon>Bacillota</taxon>
        <taxon>Limnochordia</taxon>
        <taxon>Limnochordales</taxon>
        <taxon>Geochordaceae</taxon>
        <taxon>Geochorda</taxon>
    </lineage>
</organism>
<name>A0ABZ1BT51_9FIRM</name>
<evidence type="ECO:0000256" key="2">
    <source>
        <dbReference type="ARBA" id="ARBA00022448"/>
    </source>
</evidence>
<dbReference type="EMBL" id="CP141614">
    <property type="protein sequence ID" value="WRP15954.1"/>
    <property type="molecule type" value="Genomic_DNA"/>
</dbReference>
<evidence type="ECO:0000256" key="1">
    <source>
        <dbReference type="ARBA" id="ARBA00004651"/>
    </source>
</evidence>
<sequence length="325" mass="36224">MRANAALAQAVRARPSGALGSLWRRIRANRIAYALILPAVLGMIFVHYLPMLWGLLVSLKEVNMYTVADWMHAPWLGLQNYATGFDPATRVGARFWRSLLNVTFFGAVTITAGYVIGMAVALLLNRPFPGQSLVRGLVLLPYITPDSVAYSVWRFIFQARIGLVNKWLLALGLVEEPPIWLVGWRSIYAVMVAAIWKGWPFASLVLLAGLQSIPAEIHEAAMIDGASPWQRFWRVTLPLLAPVSRTLILMSILWNYNAFNQFFIMLGRDPGEAADVPSTLILRETFTSFNFGVGSAMSVALMIIMLVFTVLYLRALRSPAPLKEM</sequence>
<dbReference type="InterPro" id="IPR050809">
    <property type="entry name" value="UgpAE/MalFG_permease"/>
</dbReference>
<evidence type="ECO:0000313" key="10">
    <source>
        <dbReference type="Proteomes" id="UP001333102"/>
    </source>
</evidence>
<dbReference type="CDD" id="cd06261">
    <property type="entry name" value="TM_PBP2"/>
    <property type="match status" value="1"/>
</dbReference>
<dbReference type="PROSITE" id="PS50928">
    <property type="entry name" value="ABC_TM1"/>
    <property type="match status" value="1"/>
</dbReference>
<keyword evidence="6 7" id="KW-0472">Membrane</keyword>
<feature type="transmembrane region" description="Helical" evidence="7">
    <location>
        <begin position="291"/>
        <end position="313"/>
    </location>
</feature>
<feature type="transmembrane region" description="Helical" evidence="7">
    <location>
        <begin position="31"/>
        <end position="56"/>
    </location>
</feature>
<reference evidence="10" key="1">
    <citation type="submission" date="2023-12" db="EMBL/GenBank/DDBJ databases">
        <title>Novel isolates from deep terrestrial aquifers shed light on the physiology and ecology of the class Limnochordia.</title>
        <authorList>
            <person name="Karnachuk O.V."/>
            <person name="Lukina A.P."/>
            <person name="Avakyan M.R."/>
            <person name="Kadnikov V."/>
            <person name="Begmatov S."/>
            <person name="Beletsky A.V."/>
            <person name="Mardanov A.V."/>
            <person name="Ravin N.V."/>
        </authorList>
    </citation>
    <scope>NUCLEOTIDE SEQUENCE [LARGE SCALE GENOMIC DNA]</scope>
    <source>
        <strain evidence="10">LN</strain>
    </source>
</reference>
<evidence type="ECO:0000313" key="9">
    <source>
        <dbReference type="EMBL" id="WRP15954.1"/>
    </source>
</evidence>
<gene>
    <name evidence="9" type="ORF">VLY81_09455</name>
</gene>
<keyword evidence="5 7" id="KW-1133">Transmembrane helix</keyword>
<comment type="similarity">
    <text evidence="7">Belongs to the binding-protein-dependent transport system permease family.</text>
</comment>
<keyword evidence="10" id="KW-1185">Reference proteome</keyword>
<dbReference type="Proteomes" id="UP001333102">
    <property type="component" value="Chromosome"/>
</dbReference>
<accession>A0ABZ1BT51</accession>
<evidence type="ECO:0000256" key="5">
    <source>
        <dbReference type="ARBA" id="ARBA00022989"/>
    </source>
</evidence>
<feature type="domain" description="ABC transmembrane type-1" evidence="8">
    <location>
        <begin position="99"/>
        <end position="312"/>
    </location>
</feature>
<evidence type="ECO:0000259" key="8">
    <source>
        <dbReference type="PROSITE" id="PS50928"/>
    </source>
</evidence>
<dbReference type="SUPFAM" id="SSF161098">
    <property type="entry name" value="MetI-like"/>
    <property type="match status" value="1"/>
</dbReference>
<evidence type="ECO:0000256" key="3">
    <source>
        <dbReference type="ARBA" id="ARBA00022475"/>
    </source>
</evidence>
<comment type="subcellular location">
    <subcellularLocation>
        <location evidence="1 7">Cell membrane</location>
        <topology evidence="1 7">Multi-pass membrane protein</topology>
    </subcellularLocation>
</comment>